<dbReference type="PANTHER" id="PTHR43685:SF2">
    <property type="entry name" value="GLYCOSYLTRANSFERASE 2-LIKE DOMAIN-CONTAINING PROTEIN"/>
    <property type="match status" value="1"/>
</dbReference>
<sequence length="300" mass="34992">MTQTIATIIVTYNRQELLTQCLDAVLAQTRIPDRIIIVDNNSTDGTPEFLQAKGYLEKPIIDYVRLTENTGGAGGFYTGMKRGYEAGYDWLWLTDDDGYPAQDCLEKLIQLNQEFEIIGPAVVSPEDQNILTWKLRVLENNGYFSPRMYLNTYDELTAKSEGGIYLNQANFFNGILVNKNVVKKIGYVIKELFIWGDEYEYYLRCKKFNIKICTQVDAMFFHPIKSVSVNELKFYYLVRNLFYTYFKYAEIMYAPSIRLFYPFYLVVKYLRLTPSFSPFYLAQVIKSVFWAIQGKLIPYN</sequence>
<dbReference type="AlphaFoldDB" id="A0A941GMS1"/>
<evidence type="ECO:0000313" key="2">
    <source>
        <dbReference type="EMBL" id="MBR8826552.1"/>
    </source>
</evidence>
<organism evidence="2 3">
    <name type="scientific">Gomphosphaeria aponina SAG 52.96 = DSM 107014</name>
    <dbReference type="NCBI Taxonomy" id="1521640"/>
    <lineage>
        <taxon>Bacteria</taxon>
        <taxon>Bacillati</taxon>
        <taxon>Cyanobacteriota</taxon>
        <taxon>Cyanophyceae</taxon>
        <taxon>Oscillatoriophycideae</taxon>
        <taxon>Chroococcales</taxon>
        <taxon>Gomphosphaeriaceae</taxon>
        <taxon>Gomphosphaeria</taxon>
    </lineage>
</organism>
<evidence type="ECO:0000313" key="3">
    <source>
        <dbReference type="Proteomes" id="UP000767446"/>
    </source>
</evidence>
<dbReference type="EMBL" id="JADQBC010000005">
    <property type="protein sequence ID" value="MBR8826552.1"/>
    <property type="molecule type" value="Genomic_DNA"/>
</dbReference>
<protein>
    <submittedName>
        <fullName evidence="2">Glycosyltransferase family 2 protein</fullName>
    </submittedName>
</protein>
<dbReference type="SUPFAM" id="SSF53448">
    <property type="entry name" value="Nucleotide-diphospho-sugar transferases"/>
    <property type="match status" value="1"/>
</dbReference>
<feature type="domain" description="Glycosyltransferase 2-like" evidence="1">
    <location>
        <begin position="8"/>
        <end position="153"/>
    </location>
</feature>
<reference evidence="2" key="1">
    <citation type="submission" date="2021-02" db="EMBL/GenBank/DDBJ databases">
        <title>Metagenome analyses of Stigonema ocellatum DSM 106950, Chlorogloea purpurea SAG 13.99 and Gomphosphaeria aponina DSM 107014.</title>
        <authorList>
            <person name="Marter P."/>
            <person name="Huang S."/>
        </authorList>
    </citation>
    <scope>NUCLEOTIDE SEQUENCE</scope>
    <source>
        <strain evidence="2">JP213</strain>
    </source>
</reference>
<name>A0A941GMS1_9CHRO</name>
<proteinExistence type="predicted"/>
<dbReference type="InterPro" id="IPR029044">
    <property type="entry name" value="Nucleotide-diphossugar_trans"/>
</dbReference>
<accession>A0A941GMS1</accession>
<comment type="caution">
    <text evidence="2">The sequence shown here is derived from an EMBL/GenBank/DDBJ whole genome shotgun (WGS) entry which is preliminary data.</text>
</comment>
<dbReference type="InterPro" id="IPR001173">
    <property type="entry name" value="Glyco_trans_2-like"/>
</dbReference>
<dbReference type="PANTHER" id="PTHR43685">
    <property type="entry name" value="GLYCOSYLTRANSFERASE"/>
    <property type="match status" value="1"/>
</dbReference>
<evidence type="ECO:0000259" key="1">
    <source>
        <dbReference type="Pfam" id="PF00535"/>
    </source>
</evidence>
<dbReference type="Gene3D" id="3.90.550.10">
    <property type="entry name" value="Spore Coat Polysaccharide Biosynthesis Protein SpsA, Chain A"/>
    <property type="match status" value="1"/>
</dbReference>
<dbReference type="Proteomes" id="UP000767446">
    <property type="component" value="Unassembled WGS sequence"/>
</dbReference>
<dbReference type="InterPro" id="IPR050834">
    <property type="entry name" value="Glycosyltransf_2"/>
</dbReference>
<dbReference type="CDD" id="cd04185">
    <property type="entry name" value="GT_2_like_b"/>
    <property type="match status" value="1"/>
</dbReference>
<gene>
    <name evidence="2" type="ORF">DSM107014_01380</name>
</gene>
<dbReference type="Pfam" id="PF00535">
    <property type="entry name" value="Glycos_transf_2"/>
    <property type="match status" value="1"/>
</dbReference>